<dbReference type="OrthoDB" id="5103at2759"/>
<evidence type="ECO:0000313" key="1">
    <source>
        <dbReference type="Proteomes" id="UP000504606"/>
    </source>
</evidence>
<dbReference type="AlphaFoldDB" id="A0A9C6X6Y0"/>
<organism evidence="1 2">
    <name type="scientific">Frankliniella occidentalis</name>
    <name type="common">Western flower thrips</name>
    <name type="synonym">Euthrips occidentalis</name>
    <dbReference type="NCBI Taxonomy" id="133901"/>
    <lineage>
        <taxon>Eukaryota</taxon>
        <taxon>Metazoa</taxon>
        <taxon>Ecdysozoa</taxon>
        <taxon>Arthropoda</taxon>
        <taxon>Hexapoda</taxon>
        <taxon>Insecta</taxon>
        <taxon>Pterygota</taxon>
        <taxon>Neoptera</taxon>
        <taxon>Paraneoptera</taxon>
        <taxon>Thysanoptera</taxon>
        <taxon>Terebrantia</taxon>
        <taxon>Thripoidea</taxon>
        <taxon>Thripidae</taxon>
        <taxon>Frankliniella</taxon>
    </lineage>
</organism>
<gene>
    <name evidence="2" type="primary">LOC127751164</name>
</gene>
<keyword evidence="1" id="KW-1185">Reference proteome</keyword>
<reference evidence="2" key="1">
    <citation type="submission" date="2025-08" db="UniProtKB">
        <authorList>
            <consortium name="RefSeq"/>
        </authorList>
    </citation>
    <scope>IDENTIFICATION</scope>
    <source>
        <tissue evidence="2">Whole organism</tissue>
    </source>
</reference>
<protein>
    <submittedName>
        <fullName evidence="2">Uncharacterized protein LOC127751164</fullName>
    </submittedName>
</protein>
<accession>A0A9C6X6Y0</accession>
<dbReference type="RefSeq" id="XP_052130237.1">
    <property type="nucleotide sequence ID" value="XM_052274277.1"/>
</dbReference>
<dbReference type="KEGG" id="foc:127751164"/>
<dbReference type="GeneID" id="127751164"/>
<sequence length="132" mass="14905">MAGEFYGEWLACIQRTREVGSLLAIRVIDAMQRRESGLLECEVFLPAVFLEPRYKSLLTTAQRKKATDYFQALSIRLEHLGLGDQEQDHNANEDDPASVNENETADDLEAILMASDTSDNIVKENNILKNFV</sequence>
<evidence type="ECO:0000313" key="2">
    <source>
        <dbReference type="RefSeq" id="XP_052130237.1"/>
    </source>
</evidence>
<proteinExistence type="predicted"/>
<name>A0A9C6X6Y0_FRAOC</name>
<dbReference type="Proteomes" id="UP000504606">
    <property type="component" value="Unplaced"/>
</dbReference>